<protein>
    <submittedName>
        <fullName evidence="1">GM14305</fullName>
    </submittedName>
</protein>
<sequence length="255" mass="28589">MSAKENQKLKERFQYHMEALMGLTENMDWDRTNMDLELSPTIKELVDNLKELSTDKELISESTYEKQLSNLLATASTSLVSEDLTSMSHIVMHLKALKKEGKIVYLNSSSNTETTYTSSTTAHSLTGVAGVSSSLMLDEDMVTMFQSKNCKDQILNLSSSITLKMDGKPCTFKLPVRNTPSYLVDCKVYDMTTIPPNVVESQEMWKYALVRTKFYGNGVLNSAIQQKTMSLLKDITTTIKAEEAGPPKAKRVKNK</sequence>
<accession>B4HV88</accession>
<evidence type="ECO:0000313" key="2">
    <source>
        <dbReference type="Proteomes" id="UP000001292"/>
    </source>
</evidence>
<dbReference type="HOGENOM" id="CLU_1090977_0_0_1"/>
<dbReference type="Proteomes" id="UP000001292">
    <property type="component" value="Unassembled WGS sequence"/>
</dbReference>
<dbReference type="EMBL" id="CH480817">
    <property type="protein sequence ID" value="EDW49872.1"/>
    <property type="molecule type" value="Genomic_DNA"/>
</dbReference>
<proteinExistence type="predicted"/>
<keyword evidence="2" id="KW-1185">Reference proteome</keyword>
<reference evidence="1 2" key="1">
    <citation type="journal article" date="2007" name="Nature">
        <title>Evolution of genes and genomes on the Drosophila phylogeny.</title>
        <authorList>
            <consortium name="Drosophila 12 Genomes Consortium"/>
            <person name="Clark A.G."/>
            <person name="Eisen M.B."/>
            <person name="Smith D.R."/>
            <person name="Bergman C.M."/>
            <person name="Oliver B."/>
            <person name="Markow T.A."/>
            <person name="Kaufman T.C."/>
            <person name="Kellis M."/>
            <person name="Gelbart W."/>
            <person name="Iyer V.N."/>
            <person name="Pollard D.A."/>
            <person name="Sackton T.B."/>
            <person name="Larracuente A.M."/>
            <person name="Singh N.D."/>
            <person name="Abad J.P."/>
            <person name="Abt D.N."/>
            <person name="Adryan B."/>
            <person name="Aguade M."/>
            <person name="Akashi H."/>
            <person name="Anderson W.W."/>
            <person name="Aquadro C.F."/>
            <person name="Ardell D.H."/>
            <person name="Arguello R."/>
            <person name="Artieri C.G."/>
            <person name="Barbash D.A."/>
            <person name="Barker D."/>
            <person name="Barsanti P."/>
            <person name="Batterham P."/>
            <person name="Batzoglou S."/>
            <person name="Begun D."/>
            <person name="Bhutkar A."/>
            <person name="Blanco E."/>
            <person name="Bosak S.A."/>
            <person name="Bradley R.K."/>
            <person name="Brand A.D."/>
            <person name="Brent M.R."/>
            <person name="Brooks A.N."/>
            <person name="Brown R.H."/>
            <person name="Butlin R.K."/>
            <person name="Caggese C."/>
            <person name="Calvi B.R."/>
            <person name="Bernardo de Carvalho A."/>
            <person name="Caspi A."/>
            <person name="Castrezana S."/>
            <person name="Celniker S.E."/>
            <person name="Chang J.L."/>
            <person name="Chapple C."/>
            <person name="Chatterji S."/>
            <person name="Chinwalla A."/>
            <person name="Civetta A."/>
            <person name="Clifton S.W."/>
            <person name="Comeron J.M."/>
            <person name="Costello J.C."/>
            <person name="Coyne J.A."/>
            <person name="Daub J."/>
            <person name="David R.G."/>
            <person name="Delcher A.L."/>
            <person name="Delehaunty K."/>
            <person name="Do C.B."/>
            <person name="Ebling H."/>
            <person name="Edwards K."/>
            <person name="Eickbush T."/>
            <person name="Evans J.D."/>
            <person name="Filipski A."/>
            <person name="Findeiss S."/>
            <person name="Freyhult E."/>
            <person name="Fulton L."/>
            <person name="Fulton R."/>
            <person name="Garcia A.C."/>
            <person name="Gardiner A."/>
            <person name="Garfield D.A."/>
            <person name="Garvin B.E."/>
            <person name="Gibson G."/>
            <person name="Gilbert D."/>
            <person name="Gnerre S."/>
            <person name="Godfrey J."/>
            <person name="Good R."/>
            <person name="Gotea V."/>
            <person name="Gravely B."/>
            <person name="Greenberg A.J."/>
            <person name="Griffiths-Jones S."/>
            <person name="Gross S."/>
            <person name="Guigo R."/>
            <person name="Gustafson E.A."/>
            <person name="Haerty W."/>
            <person name="Hahn M.W."/>
            <person name="Halligan D.L."/>
            <person name="Halpern A.L."/>
            <person name="Halter G.M."/>
            <person name="Han M.V."/>
            <person name="Heger A."/>
            <person name="Hillier L."/>
            <person name="Hinrichs A.S."/>
            <person name="Holmes I."/>
            <person name="Hoskins R.A."/>
            <person name="Hubisz M.J."/>
            <person name="Hultmark D."/>
            <person name="Huntley M.A."/>
            <person name="Jaffe D.B."/>
            <person name="Jagadeeshan S."/>
            <person name="Jeck W.R."/>
            <person name="Johnson J."/>
            <person name="Jones C.D."/>
            <person name="Jordan W.C."/>
            <person name="Karpen G.H."/>
            <person name="Kataoka E."/>
            <person name="Keightley P.D."/>
            <person name="Kheradpour P."/>
            <person name="Kirkness E.F."/>
            <person name="Koerich L.B."/>
            <person name="Kristiansen K."/>
            <person name="Kudrna D."/>
            <person name="Kulathinal R.J."/>
            <person name="Kumar S."/>
            <person name="Kwok R."/>
            <person name="Lander E."/>
            <person name="Langley C.H."/>
            <person name="Lapoint R."/>
            <person name="Lazzaro B.P."/>
            <person name="Lee S.J."/>
            <person name="Levesque L."/>
            <person name="Li R."/>
            <person name="Lin C.F."/>
            <person name="Lin M.F."/>
            <person name="Lindblad-Toh K."/>
            <person name="Llopart A."/>
            <person name="Long M."/>
            <person name="Low L."/>
            <person name="Lozovsky E."/>
            <person name="Lu J."/>
            <person name="Luo M."/>
            <person name="Machado C.A."/>
            <person name="Makalowski W."/>
            <person name="Marzo M."/>
            <person name="Matsuda M."/>
            <person name="Matzkin L."/>
            <person name="McAllister B."/>
            <person name="McBride C.S."/>
            <person name="McKernan B."/>
            <person name="McKernan K."/>
            <person name="Mendez-Lago M."/>
            <person name="Minx P."/>
            <person name="Mollenhauer M.U."/>
            <person name="Montooth K."/>
            <person name="Mount S.M."/>
            <person name="Mu X."/>
            <person name="Myers E."/>
            <person name="Negre B."/>
            <person name="Newfeld S."/>
            <person name="Nielsen R."/>
            <person name="Noor M.A."/>
            <person name="O'Grady P."/>
            <person name="Pachter L."/>
            <person name="Papaceit M."/>
            <person name="Parisi M.J."/>
            <person name="Parisi M."/>
            <person name="Parts L."/>
            <person name="Pedersen J.S."/>
            <person name="Pesole G."/>
            <person name="Phillippy A.M."/>
            <person name="Ponting C.P."/>
            <person name="Pop M."/>
            <person name="Porcelli D."/>
            <person name="Powell J.R."/>
            <person name="Prohaska S."/>
            <person name="Pruitt K."/>
            <person name="Puig M."/>
            <person name="Quesneville H."/>
            <person name="Ram K.R."/>
            <person name="Rand D."/>
            <person name="Rasmussen M.D."/>
            <person name="Reed L.K."/>
            <person name="Reenan R."/>
            <person name="Reily A."/>
            <person name="Remington K.A."/>
            <person name="Rieger T.T."/>
            <person name="Ritchie M.G."/>
            <person name="Robin C."/>
            <person name="Rogers Y.H."/>
            <person name="Rohde C."/>
            <person name="Rozas J."/>
            <person name="Rubenfield M.J."/>
            <person name="Ruiz A."/>
            <person name="Russo S."/>
            <person name="Salzberg S.L."/>
            <person name="Sanchez-Gracia A."/>
            <person name="Saranga D.J."/>
            <person name="Sato H."/>
            <person name="Schaeffer S.W."/>
            <person name="Schatz M.C."/>
            <person name="Schlenke T."/>
            <person name="Schwartz R."/>
            <person name="Segarra C."/>
            <person name="Singh R.S."/>
            <person name="Sirot L."/>
            <person name="Sirota M."/>
            <person name="Sisneros N.B."/>
            <person name="Smith C.D."/>
            <person name="Smith T.F."/>
            <person name="Spieth J."/>
            <person name="Stage D.E."/>
            <person name="Stark A."/>
            <person name="Stephan W."/>
            <person name="Strausberg R.L."/>
            <person name="Strempel S."/>
            <person name="Sturgill D."/>
            <person name="Sutton G."/>
            <person name="Sutton G.G."/>
            <person name="Tao W."/>
            <person name="Teichmann S."/>
            <person name="Tobari Y.N."/>
            <person name="Tomimura Y."/>
            <person name="Tsolas J.M."/>
            <person name="Valente V.L."/>
            <person name="Venter E."/>
            <person name="Venter J.C."/>
            <person name="Vicario S."/>
            <person name="Vieira F.G."/>
            <person name="Vilella A.J."/>
            <person name="Villasante A."/>
            <person name="Walenz B."/>
            <person name="Wang J."/>
            <person name="Wasserman M."/>
            <person name="Watts T."/>
            <person name="Wilson D."/>
            <person name="Wilson R.K."/>
            <person name="Wing R.A."/>
            <person name="Wolfner M.F."/>
            <person name="Wong A."/>
            <person name="Wong G.K."/>
            <person name="Wu C.I."/>
            <person name="Wu G."/>
            <person name="Yamamoto D."/>
            <person name="Yang H.P."/>
            <person name="Yang S.P."/>
            <person name="Yorke J.A."/>
            <person name="Yoshida K."/>
            <person name="Zdobnov E."/>
            <person name="Zhang P."/>
            <person name="Zhang Y."/>
            <person name="Zimin A.V."/>
            <person name="Baldwin J."/>
            <person name="Abdouelleil A."/>
            <person name="Abdulkadir J."/>
            <person name="Abebe A."/>
            <person name="Abera B."/>
            <person name="Abreu J."/>
            <person name="Acer S.C."/>
            <person name="Aftuck L."/>
            <person name="Alexander A."/>
            <person name="An P."/>
            <person name="Anderson E."/>
            <person name="Anderson S."/>
            <person name="Arachi H."/>
            <person name="Azer M."/>
            <person name="Bachantsang P."/>
            <person name="Barry A."/>
            <person name="Bayul T."/>
            <person name="Berlin A."/>
            <person name="Bessette D."/>
            <person name="Bloom T."/>
            <person name="Blye J."/>
            <person name="Boguslavskiy L."/>
            <person name="Bonnet C."/>
            <person name="Boukhgalter B."/>
            <person name="Bourzgui I."/>
            <person name="Brown A."/>
            <person name="Cahill P."/>
            <person name="Channer S."/>
            <person name="Cheshatsang Y."/>
            <person name="Chuda L."/>
            <person name="Citroen M."/>
            <person name="Collymore A."/>
            <person name="Cooke P."/>
            <person name="Costello M."/>
            <person name="D'Aco K."/>
            <person name="Daza R."/>
            <person name="De Haan G."/>
            <person name="DeGray S."/>
            <person name="DeMaso C."/>
            <person name="Dhargay N."/>
            <person name="Dooley K."/>
            <person name="Dooley E."/>
            <person name="Doricent M."/>
            <person name="Dorje P."/>
            <person name="Dorjee K."/>
            <person name="Dupes A."/>
            <person name="Elong R."/>
            <person name="Falk J."/>
            <person name="Farina A."/>
            <person name="Faro S."/>
            <person name="Ferguson D."/>
            <person name="Fisher S."/>
            <person name="Foley C.D."/>
            <person name="Franke A."/>
            <person name="Friedrich D."/>
            <person name="Gadbois L."/>
            <person name="Gearin G."/>
            <person name="Gearin C.R."/>
            <person name="Giannoukos G."/>
            <person name="Goode T."/>
            <person name="Graham J."/>
            <person name="Grandbois E."/>
            <person name="Grewal S."/>
            <person name="Gyaltsen K."/>
            <person name="Hafez N."/>
            <person name="Hagos B."/>
            <person name="Hall J."/>
            <person name="Henson C."/>
            <person name="Hollinger A."/>
            <person name="Honan T."/>
            <person name="Huard M.D."/>
            <person name="Hughes L."/>
            <person name="Hurhula B."/>
            <person name="Husby M.E."/>
            <person name="Kamat A."/>
            <person name="Kanga B."/>
            <person name="Kashin S."/>
            <person name="Khazanovich D."/>
            <person name="Kisner P."/>
            <person name="Lance K."/>
            <person name="Lara M."/>
            <person name="Lee W."/>
            <person name="Lennon N."/>
            <person name="Letendre F."/>
            <person name="LeVine R."/>
            <person name="Lipovsky A."/>
            <person name="Liu X."/>
            <person name="Liu J."/>
            <person name="Liu S."/>
            <person name="Lokyitsang T."/>
            <person name="Lokyitsang Y."/>
            <person name="Lubonja R."/>
            <person name="Lui A."/>
            <person name="MacDonald P."/>
            <person name="Magnisalis V."/>
            <person name="Maru K."/>
            <person name="Matthews C."/>
            <person name="McCusker W."/>
            <person name="McDonough S."/>
            <person name="Mehta T."/>
            <person name="Meldrim J."/>
            <person name="Meneus L."/>
            <person name="Mihai O."/>
            <person name="Mihalev A."/>
            <person name="Mihova T."/>
            <person name="Mittelman R."/>
            <person name="Mlenga V."/>
            <person name="Montmayeur A."/>
            <person name="Mulrain L."/>
            <person name="Navidi A."/>
            <person name="Naylor J."/>
            <person name="Negash T."/>
            <person name="Nguyen T."/>
            <person name="Nguyen N."/>
            <person name="Nicol R."/>
            <person name="Norbu C."/>
            <person name="Norbu N."/>
            <person name="Novod N."/>
            <person name="O'Neill B."/>
            <person name="Osman S."/>
            <person name="Markiewicz E."/>
            <person name="Oyono O.L."/>
            <person name="Patti C."/>
            <person name="Phunkhang P."/>
            <person name="Pierre F."/>
            <person name="Priest M."/>
            <person name="Raghuraman S."/>
            <person name="Rege F."/>
            <person name="Reyes R."/>
            <person name="Rise C."/>
            <person name="Rogov P."/>
            <person name="Ross K."/>
            <person name="Ryan E."/>
            <person name="Settipalli S."/>
            <person name="Shea T."/>
            <person name="Sherpa N."/>
            <person name="Shi L."/>
            <person name="Shih D."/>
            <person name="Sparrow T."/>
            <person name="Spaulding J."/>
            <person name="Stalker J."/>
            <person name="Stange-Thomann N."/>
            <person name="Stavropoulos S."/>
            <person name="Stone C."/>
            <person name="Strader C."/>
            <person name="Tesfaye S."/>
            <person name="Thomson T."/>
            <person name="Thoulutsang Y."/>
            <person name="Thoulutsang D."/>
            <person name="Topham K."/>
            <person name="Topping I."/>
            <person name="Tsamla T."/>
            <person name="Vassiliev H."/>
            <person name="Vo A."/>
            <person name="Wangchuk T."/>
            <person name="Wangdi T."/>
            <person name="Weiand M."/>
            <person name="Wilkinson J."/>
            <person name="Wilson A."/>
            <person name="Yadav S."/>
            <person name="Young G."/>
            <person name="Yu Q."/>
            <person name="Zembek L."/>
            <person name="Zhong D."/>
            <person name="Zimmer A."/>
            <person name="Zwirko Z."/>
            <person name="Jaffe D.B."/>
            <person name="Alvarez P."/>
            <person name="Brockman W."/>
            <person name="Butler J."/>
            <person name="Chin C."/>
            <person name="Gnerre S."/>
            <person name="Grabherr M."/>
            <person name="Kleber M."/>
            <person name="Mauceli E."/>
            <person name="MacCallum I."/>
        </authorList>
    </citation>
    <scope>NUCLEOTIDE SEQUENCE [LARGE SCALE GENOMIC DNA]</scope>
    <source>
        <strain evidence="2">Rob3c / Tucson 14021-0248.25</strain>
    </source>
</reference>
<evidence type="ECO:0000313" key="1">
    <source>
        <dbReference type="EMBL" id="EDW49872.1"/>
    </source>
</evidence>
<name>B4HV88_DROSE</name>
<gene>
    <name evidence="1" type="primary">Dsec\GM14305</name>
    <name evidence="1" type="ORF">Dsec_GM14305</name>
</gene>
<organism evidence="2">
    <name type="scientific">Drosophila sechellia</name>
    <name type="common">Fruit fly</name>
    <dbReference type="NCBI Taxonomy" id="7238"/>
    <lineage>
        <taxon>Eukaryota</taxon>
        <taxon>Metazoa</taxon>
        <taxon>Ecdysozoa</taxon>
        <taxon>Arthropoda</taxon>
        <taxon>Hexapoda</taxon>
        <taxon>Insecta</taxon>
        <taxon>Pterygota</taxon>
        <taxon>Neoptera</taxon>
        <taxon>Endopterygota</taxon>
        <taxon>Diptera</taxon>
        <taxon>Brachycera</taxon>
        <taxon>Muscomorpha</taxon>
        <taxon>Ephydroidea</taxon>
        <taxon>Drosophilidae</taxon>
        <taxon>Drosophila</taxon>
        <taxon>Sophophora</taxon>
    </lineage>
</organism>
<dbReference type="AlphaFoldDB" id="B4HV88"/>